<gene>
    <name evidence="3" type="ORF">B0T14DRAFT_420242</name>
</gene>
<name>A0AA40CCR2_9PEZI</name>
<dbReference type="EMBL" id="JAULSU010000001">
    <property type="protein sequence ID" value="KAK0633652.1"/>
    <property type="molecule type" value="Genomic_DNA"/>
</dbReference>
<evidence type="ECO:0000313" key="3">
    <source>
        <dbReference type="EMBL" id="KAK0633652.1"/>
    </source>
</evidence>
<keyword evidence="1" id="KW-0175">Coiled coil</keyword>
<keyword evidence="4" id="KW-1185">Reference proteome</keyword>
<dbReference type="AlphaFoldDB" id="A0AA40CCR2"/>
<feature type="coiled-coil region" evidence="1">
    <location>
        <begin position="235"/>
        <end position="269"/>
    </location>
</feature>
<proteinExistence type="predicted"/>
<evidence type="ECO:0000256" key="1">
    <source>
        <dbReference type="SAM" id="Coils"/>
    </source>
</evidence>
<feature type="compositionally biased region" description="Polar residues" evidence="2">
    <location>
        <begin position="144"/>
        <end position="154"/>
    </location>
</feature>
<dbReference type="Proteomes" id="UP001175000">
    <property type="component" value="Unassembled WGS sequence"/>
</dbReference>
<comment type="caution">
    <text evidence="3">The sequence shown here is derived from an EMBL/GenBank/DDBJ whole genome shotgun (WGS) entry which is preliminary data.</text>
</comment>
<evidence type="ECO:0000256" key="2">
    <source>
        <dbReference type="SAM" id="MobiDB-lite"/>
    </source>
</evidence>
<organism evidence="3 4">
    <name type="scientific">Immersiella caudata</name>
    <dbReference type="NCBI Taxonomy" id="314043"/>
    <lineage>
        <taxon>Eukaryota</taxon>
        <taxon>Fungi</taxon>
        <taxon>Dikarya</taxon>
        <taxon>Ascomycota</taxon>
        <taxon>Pezizomycotina</taxon>
        <taxon>Sordariomycetes</taxon>
        <taxon>Sordariomycetidae</taxon>
        <taxon>Sordariales</taxon>
        <taxon>Lasiosphaeriaceae</taxon>
        <taxon>Immersiella</taxon>
    </lineage>
</organism>
<evidence type="ECO:0000313" key="4">
    <source>
        <dbReference type="Proteomes" id="UP001175000"/>
    </source>
</evidence>
<feature type="region of interest" description="Disordered" evidence="2">
    <location>
        <begin position="139"/>
        <end position="160"/>
    </location>
</feature>
<reference evidence="3" key="1">
    <citation type="submission" date="2023-06" db="EMBL/GenBank/DDBJ databases">
        <title>Genome-scale phylogeny and comparative genomics of the fungal order Sordariales.</title>
        <authorList>
            <consortium name="Lawrence Berkeley National Laboratory"/>
            <person name="Hensen N."/>
            <person name="Bonometti L."/>
            <person name="Westerberg I."/>
            <person name="Brannstrom I.O."/>
            <person name="Guillou S."/>
            <person name="Cros-Aarteil S."/>
            <person name="Calhoun S."/>
            <person name="Haridas S."/>
            <person name="Kuo A."/>
            <person name="Mondo S."/>
            <person name="Pangilinan J."/>
            <person name="Riley R."/>
            <person name="Labutti K."/>
            <person name="Andreopoulos B."/>
            <person name="Lipzen A."/>
            <person name="Chen C."/>
            <person name="Yanf M."/>
            <person name="Daum C."/>
            <person name="Ng V."/>
            <person name="Clum A."/>
            <person name="Steindorff A."/>
            <person name="Ohm R."/>
            <person name="Martin F."/>
            <person name="Silar P."/>
            <person name="Natvig D."/>
            <person name="Lalanne C."/>
            <person name="Gautier V."/>
            <person name="Ament-Velasquez S.L."/>
            <person name="Kruys A."/>
            <person name="Hutchinson M.I."/>
            <person name="Powell A.J."/>
            <person name="Barry K."/>
            <person name="Miller A.N."/>
            <person name="Grigoriev I.V."/>
            <person name="Debuchy R."/>
            <person name="Gladieux P."/>
            <person name="Thoren M.H."/>
            <person name="Johannesson H."/>
        </authorList>
    </citation>
    <scope>NUCLEOTIDE SEQUENCE</scope>
    <source>
        <strain evidence="3">CBS 606.72</strain>
    </source>
</reference>
<accession>A0AA40CCR2</accession>
<protein>
    <submittedName>
        <fullName evidence="3">Uncharacterized protein</fullName>
    </submittedName>
</protein>
<sequence length="448" mass="50779">MECIHQSALSEAKGAELVASVAQLRERCASEHADKATTLVECDSCLEQLLSSVRARYLENTAPEKQQAEWFSSREGFLTELEALFTEALQRRLDPREIDVRVQEERSRWYLETVRLSLVRLIAEDRAGKDAVLEKLQDDADPANQATEASQTIKESPLLSREPINATTALERLLAATEPDARIEALKETFLSTGDTIPDEHQKYLEMVQNGQSVEQVIDHVLDERQAAVASREQEDKLKEKLYELRRARAGYEQQKSRRERKRARLAEQVDIPYELYDLPPCFTCGKTPDTGDFLCCPICNILVRFNLPDVRPTVFCPDHDDHSDQSHHSESHTCASGDSCISSSSPPSDPIPSICFCRECLTSLKIPSAFCSPTCADTNFQRHREEVHMPTRKQLDIIVTDRDTLEYFPTDDGSTRYRAKDISAHVISLEEAVGQWEGENHVKMQRV</sequence>